<dbReference type="PANTHER" id="PTHR23045">
    <property type="entry name" value="LEUCINE-RICH REPEAT-CONTAINING PROTEIN 37A"/>
    <property type="match status" value="1"/>
</dbReference>
<protein>
    <submittedName>
        <fullName evidence="1">Leucine-rich repeat-containing protein 37A2</fullName>
    </submittedName>
</protein>
<dbReference type="Proteomes" id="UP000299084">
    <property type="component" value="Unassembled WGS sequence"/>
</dbReference>
<comment type="caution">
    <text evidence="1">The sequence shown here is derived from an EMBL/GenBank/DDBJ whole genome shotgun (WGS) entry which is preliminary data.</text>
</comment>
<proteinExistence type="predicted"/>
<dbReference type="InterPro" id="IPR015753">
    <property type="entry name" value="LRRC37"/>
</dbReference>
<dbReference type="AlphaFoldDB" id="A0A5N4D245"/>
<evidence type="ECO:0000313" key="1">
    <source>
        <dbReference type="EMBL" id="KAB1265191.1"/>
    </source>
</evidence>
<dbReference type="PANTHER" id="PTHR23045:SF9">
    <property type="entry name" value="LEUCINE RICH REPEAT CONTAINING 37A-RELATED"/>
    <property type="match status" value="1"/>
</dbReference>
<organism evidence="1 2">
    <name type="scientific">Camelus dromedarius</name>
    <name type="common">Dromedary</name>
    <name type="synonym">Arabian camel</name>
    <dbReference type="NCBI Taxonomy" id="9838"/>
    <lineage>
        <taxon>Eukaryota</taxon>
        <taxon>Metazoa</taxon>
        <taxon>Chordata</taxon>
        <taxon>Craniata</taxon>
        <taxon>Vertebrata</taxon>
        <taxon>Euteleostomi</taxon>
        <taxon>Mammalia</taxon>
        <taxon>Eutheria</taxon>
        <taxon>Laurasiatheria</taxon>
        <taxon>Artiodactyla</taxon>
        <taxon>Tylopoda</taxon>
        <taxon>Camelidae</taxon>
        <taxon>Camelus</taxon>
    </lineage>
</organism>
<feature type="non-terminal residue" evidence="1">
    <location>
        <position position="1"/>
    </location>
</feature>
<keyword evidence="2" id="KW-1185">Reference proteome</keyword>
<dbReference type="EMBL" id="JWIN03000016">
    <property type="protein sequence ID" value="KAB1265191.1"/>
    <property type="molecule type" value="Genomic_DNA"/>
</dbReference>
<accession>A0A5N4D245</accession>
<name>A0A5N4D245_CAMDR</name>
<gene>
    <name evidence="1" type="ORF">Cadr_000019485</name>
</gene>
<sequence length="78" mass="9061">IYPSIKYSFLKVVHLNRYLFWSLCKILPSRRTCCLCQFKNTIEVVCKTVKLRCDGDCLASTTRCGESALPDDKFLLFF</sequence>
<reference evidence="1 2" key="1">
    <citation type="journal article" date="2019" name="Mol. Ecol. Resour.">
        <title>Improving Illumina assemblies with Hi-C and long reads: an example with the North African dromedary.</title>
        <authorList>
            <person name="Elbers J.P."/>
            <person name="Rogers M.F."/>
            <person name="Perelman P.L."/>
            <person name="Proskuryakova A.A."/>
            <person name="Serdyukova N.A."/>
            <person name="Johnson W.E."/>
            <person name="Horin P."/>
            <person name="Corander J."/>
            <person name="Murphy D."/>
            <person name="Burger P.A."/>
        </authorList>
    </citation>
    <scope>NUCLEOTIDE SEQUENCE [LARGE SCALE GENOMIC DNA]</scope>
    <source>
        <strain evidence="1">Drom800</strain>
        <tissue evidence="1">Blood</tissue>
    </source>
</reference>
<evidence type="ECO:0000313" key="2">
    <source>
        <dbReference type="Proteomes" id="UP000299084"/>
    </source>
</evidence>